<accession>A0AAV4D7B9</accession>
<name>A0AAV4D7B9_9GAST</name>
<proteinExistence type="predicted"/>
<reference evidence="1 2" key="1">
    <citation type="journal article" date="2021" name="Elife">
        <title>Chloroplast acquisition without the gene transfer in kleptoplastic sea slugs, Plakobranchus ocellatus.</title>
        <authorList>
            <person name="Maeda T."/>
            <person name="Takahashi S."/>
            <person name="Yoshida T."/>
            <person name="Shimamura S."/>
            <person name="Takaki Y."/>
            <person name="Nagai Y."/>
            <person name="Toyoda A."/>
            <person name="Suzuki Y."/>
            <person name="Arimoto A."/>
            <person name="Ishii H."/>
            <person name="Satoh N."/>
            <person name="Nishiyama T."/>
            <person name="Hasebe M."/>
            <person name="Maruyama T."/>
            <person name="Minagawa J."/>
            <person name="Obokata J."/>
            <person name="Shigenobu S."/>
        </authorList>
    </citation>
    <scope>NUCLEOTIDE SEQUENCE [LARGE SCALE GENOMIC DNA]</scope>
</reference>
<gene>
    <name evidence="1" type="ORF">PoB_006660900</name>
</gene>
<sequence length="122" mass="14579">MRRYDQRLGETVCGGWLWGDTIKDLGRLCVEVGYEEMRSKTWGDCVEVGYGEIRSETWEDYVWRYAQRFHFNTQVRRPQIDYSLLSQFRADFYSYQQKALTVNRISSNSPLHTTTQRYPSSR</sequence>
<organism evidence="1 2">
    <name type="scientific">Plakobranchus ocellatus</name>
    <dbReference type="NCBI Taxonomy" id="259542"/>
    <lineage>
        <taxon>Eukaryota</taxon>
        <taxon>Metazoa</taxon>
        <taxon>Spiralia</taxon>
        <taxon>Lophotrochozoa</taxon>
        <taxon>Mollusca</taxon>
        <taxon>Gastropoda</taxon>
        <taxon>Heterobranchia</taxon>
        <taxon>Euthyneura</taxon>
        <taxon>Panpulmonata</taxon>
        <taxon>Sacoglossa</taxon>
        <taxon>Placobranchoidea</taxon>
        <taxon>Plakobranchidae</taxon>
        <taxon>Plakobranchus</taxon>
    </lineage>
</organism>
<comment type="caution">
    <text evidence="1">The sequence shown here is derived from an EMBL/GenBank/DDBJ whole genome shotgun (WGS) entry which is preliminary data.</text>
</comment>
<evidence type="ECO:0000313" key="2">
    <source>
        <dbReference type="Proteomes" id="UP000735302"/>
    </source>
</evidence>
<evidence type="ECO:0000313" key="1">
    <source>
        <dbReference type="EMBL" id="GFO40104.1"/>
    </source>
</evidence>
<keyword evidence="2" id="KW-1185">Reference proteome</keyword>
<dbReference type="Proteomes" id="UP000735302">
    <property type="component" value="Unassembled WGS sequence"/>
</dbReference>
<dbReference type="AlphaFoldDB" id="A0AAV4D7B9"/>
<protein>
    <submittedName>
        <fullName evidence="1">Uncharacterized protein</fullName>
    </submittedName>
</protein>
<dbReference type="EMBL" id="BLXT01007577">
    <property type="protein sequence ID" value="GFO40104.1"/>
    <property type="molecule type" value="Genomic_DNA"/>
</dbReference>